<dbReference type="Gene3D" id="3.60.15.10">
    <property type="entry name" value="Ribonuclease Z/Hydroxyacylglutathione hydrolase-like"/>
    <property type="match status" value="1"/>
</dbReference>
<dbReference type="SUPFAM" id="SSF56281">
    <property type="entry name" value="Metallo-hydrolase/oxidoreductase"/>
    <property type="match status" value="1"/>
</dbReference>
<evidence type="ECO:0000259" key="1">
    <source>
        <dbReference type="Pfam" id="PF12706"/>
    </source>
</evidence>
<comment type="caution">
    <text evidence="2">The sequence shown here is derived from an EMBL/GenBank/DDBJ whole genome shotgun (WGS) entry which is preliminary data.</text>
</comment>
<organism evidence="2 3">
    <name type="scientific">Saccharothrix yanglingensis</name>
    <dbReference type="NCBI Taxonomy" id="659496"/>
    <lineage>
        <taxon>Bacteria</taxon>
        <taxon>Bacillati</taxon>
        <taxon>Actinomycetota</taxon>
        <taxon>Actinomycetes</taxon>
        <taxon>Pseudonocardiales</taxon>
        <taxon>Pseudonocardiaceae</taxon>
        <taxon>Saccharothrix</taxon>
    </lineage>
</organism>
<dbReference type="InterPro" id="IPR001279">
    <property type="entry name" value="Metallo-B-lactamas"/>
</dbReference>
<sequence length="277" mass="29674">MTWQAPRVLLTILGCSGSLPGPHGPASGYLVEADGCRLAIELGGGVLAALQAHHDPFSLDALLFSHLHPDHCADFTTLAVTRRYHTHPPHDTRARKLPVHAPVEAPERFARAYAETAEELLTTDLSDVFEFHALADRGVTRVGPFEITAVRVEHPTESYGFRIAAGRTTLAYTGDTGPCDQLRFLAQDADVLLSEATWTHTGDRPPGRHLSGVQAGSLAAAAGVGRLLLTHVAPWTDREAVLAEARSRFEGPAELVSPGAKYVVDEPVTRVIGGHGN</sequence>
<dbReference type="CDD" id="cd07716">
    <property type="entry name" value="RNaseZ_short-form-like_MBL-fold"/>
    <property type="match status" value="1"/>
</dbReference>
<dbReference type="Proteomes" id="UP001225605">
    <property type="component" value="Unassembled WGS sequence"/>
</dbReference>
<dbReference type="Pfam" id="PF12706">
    <property type="entry name" value="Lactamase_B_2"/>
    <property type="match status" value="1"/>
</dbReference>
<dbReference type="EMBL" id="NSDM01000012">
    <property type="protein sequence ID" value="MDQ2587383.1"/>
    <property type="molecule type" value="Genomic_DNA"/>
</dbReference>
<dbReference type="PANTHER" id="PTHR46018:SF4">
    <property type="entry name" value="METALLO-HYDROLASE YHFI-RELATED"/>
    <property type="match status" value="1"/>
</dbReference>
<gene>
    <name evidence="2" type="ORF">CKY47_26035</name>
</gene>
<name>A0ABU0X5G6_9PSEU</name>
<accession>A0ABU0X5G6</accession>
<reference evidence="2 3" key="1">
    <citation type="submission" date="2017-06" db="EMBL/GenBank/DDBJ databases">
        <title>Cultured bacterium strain Saccharothrix yanglingensis Hhs.015.</title>
        <authorList>
            <person name="Xia Y."/>
        </authorList>
    </citation>
    <scope>NUCLEOTIDE SEQUENCE [LARGE SCALE GENOMIC DNA]</scope>
    <source>
        <strain evidence="2 3">Hhs.015</strain>
    </source>
</reference>
<evidence type="ECO:0000313" key="3">
    <source>
        <dbReference type="Proteomes" id="UP001225605"/>
    </source>
</evidence>
<keyword evidence="3" id="KW-1185">Reference proteome</keyword>
<protein>
    <submittedName>
        <fullName evidence="2">MBL fold metallo-hydrolase</fullName>
    </submittedName>
</protein>
<dbReference type="PANTHER" id="PTHR46018">
    <property type="entry name" value="ZINC PHOSPHODIESTERASE ELAC PROTEIN 1"/>
    <property type="match status" value="1"/>
</dbReference>
<feature type="domain" description="Metallo-beta-lactamase" evidence="1">
    <location>
        <begin position="54"/>
        <end position="231"/>
    </location>
</feature>
<proteinExistence type="predicted"/>
<evidence type="ECO:0000313" key="2">
    <source>
        <dbReference type="EMBL" id="MDQ2587383.1"/>
    </source>
</evidence>
<dbReference type="InterPro" id="IPR036866">
    <property type="entry name" value="RibonucZ/Hydroxyglut_hydro"/>
</dbReference>